<keyword evidence="1" id="KW-1133">Transmembrane helix</keyword>
<dbReference type="GO" id="GO:0004222">
    <property type="term" value="F:metalloendopeptidase activity"/>
    <property type="evidence" value="ECO:0007669"/>
    <property type="project" value="TreeGrafter"/>
</dbReference>
<dbReference type="InterPro" id="IPR016047">
    <property type="entry name" value="M23ase_b-sheet_dom"/>
</dbReference>
<comment type="caution">
    <text evidence="4">The sequence shown here is derived from an EMBL/GenBank/DDBJ whole genome shotgun (WGS) entry which is preliminary data.</text>
</comment>
<evidence type="ECO:0000313" key="5">
    <source>
        <dbReference type="Proteomes" id="UP000241421"/>
    </source>
</evidence>
<protein>
    <submittedName>
        <fullName evidence="4">Peptidase</fullName>
    </submittedName>
</protein>
<feature type="transmembrane region" description="Helical" evidence="1">
    <location>
        <begin position="327"/>
        <end position="350"/>
    </location>
</feature>
<dbReference type="CDD" id="cd12797">
    <property type="entry name" value="M23_peptidase"/>
    <property type="match status" value="1"/>
</dbReference>
<dbReference type="Proteomes" id="UP000241421">
    <property type="component" value="Unassembled WGS sequence"/>
</dbReference>
<dbReference type="EMBL" id="PXWF02000242">
    <property type="protein sequence ID" value="PWF46683.1"/>
    <property type="molecule type" value="Genomic_DNA"/>
</dbReference>
<dbReference type="SUPFAM" id="SSF51261">
    <property type="entry name" value="Duplicated hybrid motif"/>
    <property type="match status" value="1"/>
</dbReference>
<gene>
    <name evidence="4" type="ORF">C7C56_015690</name>
</gene>
<keyword evidence="5" id="KW-1185">Reference proteome</keyword>
<name>A0A2U2HIZ5_9BURK</name>
<accession>A0A2U2HIZ5</accession>
<feature type="transmembrane region" description="Helical" evidence="1">
    <location>
        <begin position="129"/>
        <end position="148"/>
    </location>
</feature>
<dbReference type="PANTHER" id="PTHR21666:SF270">
    <property type="entry name" value="MUREIN HYDROLASE ACTIVATOR ENVC"/>
    <property type="match status" value="1"/>
</dbReference>
<dbReference type="InterPro" id="IPR008756">
    <property type="entry name" value="Peptidase_M56"/>
</dbReference>
<dbReference type="Pfam" id="PF01551">
    <property type="entry name" value="Peptidase_M23"/>
    <property type="match status" value="1"/>
</dbReference>
<dbReference type="PANTHER" id="PTHR21666">
    <property type="entry name" value="PEPTIDASE-RELATED"/>
    <property type="match status" value="1"/>
</dbReference>
<dbReference type="RefSeq" id="WP_106758317.1">
    <property type="nucleotide sequence ID" value="NZ_PXWF02000242.1"/>
</dbReference>
<dbReference type="CDD" id="cd07341">
    <property type="entry name" value="M56_BlaR1_MecR1_like"/>
    <property type="match status" value="1"/>
</dbReference>
<feature type="transmembrane region" description="Helical" evidence="1">
    <location>
        <begin position="44"/>
        <end position="61"/>
    </location>
</feature>
<dbReference type="AlphaFoldDB" id="A0A2U2HIZ5"/>
<feature type="domain" description="Peptidase M56" evidence="3">
    <location>
        <begin position="10"/>
        <end position="319"/>
    </location>
</feature>
<keyword evidence="1" id="KW-0472">Membrane</keyword>
<dbReference type="Gene3D" id="2.70.70.10">
    <property type="entry name" value="Glucose Permease (Domain IIA)"/>
    <property type="match status" value="1"/>
</dbReference>
<proteinExistence type="predicted"/>
<organism evidence="4 5">
    <name type="scientific">Massilia glaciei</name>
    <dbReference type="NCBI Taxonomy" id="1524097"/>
    <lineage>
        <taxon>Bacteria</taxon>
        <taxon>Pseudomonadati</taxon>
        <taxon>Pseudomonadota</taxon>
        <taxon>Betaproteobacteria</taxon>
        <taxon>Burkholderiales</taxon>
        <taxon>Oxalobacteraceae</taxon>
        <taxon>Telluria group</taxon>
        <taxon>Massilia</taxon>
    </lineage>
</organism>
<evidence type="ECO:0000313" key="4">
    <source>
        <dbReference type="EMBL" id="PWF46683.1"/>
    </source>
</evidence>
<dbReference type="Pfam" id="PF05569">
    <property type="entry name" value="Peptidase_M56"/>
    <property type="match status" value="1"/>
</dbReference>
<evidence type="ECO:0000256" key="1">
    <source>
        <dbReference type="SAM" id="Phobius"/>
    </source>
</evidence>
<dbReference type="OrthoDB" id="9815245at2"/>
<reference evidence="4 5" key="1">
    <citation type="submission" date="2018-04" db="EMBL/GenBank/DDBJ databases">
        <title>Massilia violaceinigra sp. nov., a novel purple-pigmented bacterium isolated from Tianshan glacier, Xinjiang, China.</title>
        <authorList>
            <person name="Wang H."/>
        </authorList>
    </citation>
    <scope>NUCLEOTIDE SEQUENCE [LARGE SCALE GENOMIC DNA]</scope>
    <source>
        <strain evidence="4 5">B448-2</strain>
    </source>
</reference>
<sequence>MSPLALAALQLLQACIGSAVAGAAVWAALRLALARWPALAARRWAWLLPQMMVVAVFAMLLVPQSSKLGVLPAIALPPAIVLSPAEPAHPAAPLDAAPSDSGARAIDAGAAGTIDGAAGAPGGWLPAAALAWSLVYLAGLGLAIARVARVVRTLRGLRRGASELTALDGHAGFGAERSGASGIAVFETDAAVSPMLIGLHRPCLLLPRHLRAFEDEQQQMVIAHELTHLRRRDPLWMAASIALQTLLWFNPVMRKLGERLTWAQELGCDAQVLQGRPQPQRQAYAAALLAQFRLQQNSFGAAMAFGGDQTTTMTERMQLIRSNANPALGAMGHCVVLGALGLALAGGLLLQPAFAWQAATVQAATVQAEVAQEETVQAETAAAPQPAAAWRAPLAKPRVSSFYGVMSPQRQRPHRGIDLAAPTGTPVFASADGVVLVSAKGYRGEAIYGETVELSHGGGMRSLYAHLDRRRVAVGEVVKAGQLIGLSGATGKVSGPHLHFEVRRGSELINPETVLAGLTANATRPALAARLPLPPGK</sequence>
<evidence type="ECO:0000259" key="2">
    <source>
        <dbReference type="Pfam" id="PF01551"/>
    </source>
</evidence>
<dbReference type="InterPro" id="IPR011055">
    <property type="entry name" value="Dup_hybrid_motif"/>
</dbReference>
<dbReference type="InterPro" id="IPR050570">
    <property type="entry name" value="Cell_wall_metabolism_enzyme"/>
</dbReference>
<evidence type="ECO:0000259" key="3">
    <source>
        <dbReference type="Pfam" id="PF05569"/>
    </source>
</evidence>
<keyword evidence="1" id="KW-0812">Transmembrane</keyword>
<feature type="domain" description="M23ase beta-sheet core" evidence="2">
    <location>
        <begin position="413"/>
        <end position="511"/>
    </location>
</feature>